<feature type="region of interest" description="Disordered" evidence="1">
    <location>
        <begin position="109"/>
        <end position="131"/>
    </location>
</feature>
<dbReference type="Proteomes" id="UP000439903">
    <property type="component" value="Unassembled WGS sequence"/>
</dbReference>
<evidence type="ECO:0000256" key="1">
    <source>
        <dbReference type="SAM" id="MobiDB-lite"/>
    </source>
</evidence>
<feature type="compositionally biased region" description="Polar residues" evidence="1">
    <location>
        <begin position="109"/>
        <end position="121"/>
    </location>
</feature>
<gene>
    <name evidence="2" type="ORF">F8M41_017275</name>
</gene>
<keyword evidence="3" id="KW-1185">Reference proteome</keyword>
<feature type="compositionally biased region" description="Basic and acidic residues" evidence="1">
    <location>
        <begin position="122"/>
        <end position="131"/>
    </location>
</feature>
<sequence length="206" mass="23514">MVFSGHRSREGIRAYSDPSYDQRLASTALLIPFASQEQDLNEFELDYVNDSQQECSHGSTIEVSHDSTIEDFHNSTIEDSYDSTIEDFHDSTIEALQDLKDSVGAPCLQDSNFKEQNSQDPTQKENDDLEMKGITLQKKKRAAPYIDDSNSKVFKPFKIPTDDPEKIKLYKYHPRMPLRKATNNIILQLPKTDKPINITLNLSINN</sequence>
<dbReference type="EMBL" id="WTPW01000394">
    <property type="protein sequence ID" value="KAF0515740.1"/>
    <property type="molecule type" value="Genomic_DNA"/>
</dbReference>
<dbReference type="AlphaFoldDB" id="A0A8H4AN79"/>
<comment type="caution">
    <text evidence="2">The sequence shown here is derived from an EMBL/GenBank/DDBJ whole genome shotgun (WGS) entry which is preliminary data.</text>
</comment>
<accession>A0A8H4AN79</accession>
<reference evidence="2 3" key="1">
    <citation type="journal article" date="2019" name="Environ. Microbiol.">
        <title>At the nexus of three kingdoms: the genome of the mycorrhizal fungus Gigaspora margarita provides insights into plant, endobacterial and fungal interactions.</title>
        <authorList>
            <person name="Venice F."/>
            <person name="Ghignone S."/>
            <person name="Salvioli di Fossalunga A."/>
            <person name="Amselem J."/>
            <person name="Novero M."/>
            <person name="Xianan X."/>
            <person name="Sedzielewska Toro K."/>
            <person name="Morin E."/>
            <person name="Lipzen A."/>
            <person name="Grigoriev I.V."/>
            <person name="Henrissat B."/>
            <person name="Martin F.M."/>
            <person name="Bonfante P."/>
        </authorList>
    </citation>
    <scope>NUCLEOTIDE SEQUENCE [LARGE SCALE GENOMIC DNA]</scope>
    <source>
        <strain evidence="2 3">BEG34</strain>
    </source>
</reference>
<evidence type="ECO:0000313" key="2">
    <source>
        <dbReference type="EMBL" id="KAF0515740.1"/>
    </source>
</evidence>
<proteinExistence type="predicted"/>
<organism evidence="2 3">
    <name type="scientific">Gigaspora margarita</name>
    <dbReference type="NCBI Taxonomy" id="4874"/>
    <lineage>
        <taxon>Eukaryota</taxon>
        <taxon>Fungi</taxon>
        <taxon>Fungi incertae sedis</taxon>
        <taxon>Mucoromycota</taxon>
        <taxon>Glomeromycotina</taxon>
        <taxon>Glomeromycetes</taxon>
        <taxon>Diversisporales</taxon>
        <taxon>Gigasporaceae</taxon>
        <taxon>Gigaspora</taxon>
    </lineage>
</organism>
<dbReference type="OrthoDB" id="2445412at2759"/>
<name>A0A8H4AN79_GIGMA</name>
<protein>
    <submittedName>
        <fullName evidence="2">Zinc finger mym-type protein 2-like: PROVISIONAL</fullName>
    </submittedName>
</protein>
<evidence type="ECO:0000313" key="3">
    <source>
        <dbReference type="Proteomes" id="UP000439903"/>
    </source>
</evidence>